<dbReference type="SUPFAM" id="SSF56112">
    <property type="entry name" value="Protein kinase-like (PK-like)"/>
    <property type="match status" value="1"/>
</dbReference>
<protein>
    <recommendedName>
        <fullName evidence="1">Protein kinase domain-containing protein</fullName>
    </recommendedName>
</protein>
<keyword evidence="3" id="KW-1185">Reference proteome</keyword>
<dbReference type="GO" id="GO:0005524">
    <property type="term" value="F:ATP binding"/>
    <property type="evidence" value="ECO:0007669"/>
    <property type="project" value="InterPro"/>
</dbReference>
<proteinExistence type="predicted"/>
<dbReference type="GO" id="GO:0004672">
    <property type="term" value="F:protein kinase activity"/>
    <property type="evidence" value="ECO:0007669"/>
    <property type="project" value="InterPro"/>
</dbReference>
<comment type="caution">
    <text evidence="2">The sequence shown here is derived from an EMBL/GenBank/DDBJ whole genome shotgun (WGS) entry which is preliminary data.</text>
</comment>
<dbReference type="AlphaFoldDB" id="A0A8H5B1Q1"/>
<feature type="domain" description="Protein kinase" evidence="1">
    <location>
        <begin position="1"/>
        <end position="360"/>
    </location>
</feature>
<evidence type="ECO:0000313" key="2">
    <source>
        <dbReference type="EMBL" id="KAF5314991.1"/>
    </source>
</evidence>
<evidence type="ECO:0000259" key="1">
    <source>
        <dbReference type="PROSITE" id="PS50011"/>
    </source>
</evidence>
<dbReference type="Gene3D" id="1.10.510.10">
    <property type="entry name" value="Transferase(Phosphotransferase) domain 1"/>
    <property type="match status" value="1"/>
</dbReference>
<dbReference type="InterPro" id="IPR008266">
    <property type="entry name" value="Tyr_kinase_AS"/>
</dbReference>
<dbReference type="PANTHER" id="PTHR44167">
    <property type="entry name" value="OVARIAN-SPECIFIC SERINE/THREONINE-PROTEIN KINASE LOK-RELATED"/>
    <property type="match status" value="1"/>
</dbReference>
<gene>
    <name evidence="2" type="ORF">D9619_006983</name>
</gene>
<name>A0A8H5B1Q1_9AGAR</name>
<dbReference type="InterPro" id="IPR000719">
    <property type="entry name" value="Prot_kinase_dom"/>
</dbReference>
<dbReference type="InterPro" id="IPR011009">
    <property type="entry name" value="Kinase-like_dom_sf"/>
</dbReference>
<dbReference type="InterPro" id="IPR001245">
    <property type="entry name" value="Ser-Thr/Tyr_kinase_cat_dom"/>
</dbReference>
<dbReference type="Pfam" id="PF07714">
    <property type="entry name" value="PK_Tyr_Ser-Thr"/>
    <property type="match status" value="1"/>
</dbReference>
<accession>A0A8H5B1Q1</accession>
<evidence type="ECO:0000313" key="3">
    <source>
        <dbReference type="Proteomes" id="UP000567179"/>
    </source>
</evidence>
<dbReference type="SMART" id="SM00220">
    <property type="entry name" value="S_TKc"/>
    <property type="match status" value="1"/>
</dbReference>
<dbReference type="PANTHER" id="PTHR44167:SF24">
    <property type="entry name" value="SERINE_THREONINE-PROTEIN KINASE CHK2"/>
    <property type="match status" value="1"/>
</dbReference>
<dbReference type="OrthoDB" id="2722301at2759"/>
<dbReference type="Proteomes" id="UP000567179">
    <property type="component" value="Unassembled WGS sequence"/>
</dbReference>
<sequence>MELNTGSIKDLERILQARAIEKYGEEISFEECEAFWHSDDVVQWFQAKGYTLYKLSTGSEYDPGTTSPSLPFDLFSEFNYPYAYHNAQMEGGGEPSLRAHDSTRRIVYAQDSQGRHVVIKLTHVATEECRILRFLHKQGVEVLRQNCILPILDEIQYQNACFFVTPRWGTNADQPECHTLRDILDMMRSMLKAVTFLHSHNIIHRDISLYNMLVNHFGDELEPRAYWPMRHPQLKAGKLCYVLMDFDLSIMMPGEVKKQDLRLPWHKAMVGTMGPNDIMQGEYDYNPFAYDVGTVGVVFTQSYQHHAKDIPLLAPLFDMLVTKDINRRFTADEALRFLDEEVIAKSTEEQLSISERPGYLDEELASYEEYDRWKDLPAEFQQEWAAYREPLGVPWTARILRMLVLSEFIPAHTVPNIRWFLVSLVSLPRDIVSFLITHASQNNM</sequence>
<dbReference type="PROSITE" id="PS00109">
    <property type="entry name" value="PROTEIN_KINASE_TYR"/>
    <property type="match status" value="1"/>
</dbReference>
<dbReference type="EMBL" id="JAACJJ010000043">
    <property type="protein sequence ID" value="KAF5314991.1"/>
    <property type="molecule type" value="Genomic_DNA"/>
</dbReference>
<reference evidence="2 3" key="1">
    <citation type="journal article" date="2020" name="ISME J.">
        <title>Uncovering the hidden diversity of litter-decomposition mechanisms in mushroom-forming fungi.</title>
        <authorList>
            <person name="Floudas D."/>
            <person name="Bentzer J."/>
            <person name="Ahren D."/>
            <person name="Johansson T."/>
            <person name="Persson P."/>
            <person name="Tunlid A."/>
        </authorList>
    </citation>
    <scope>NUCLEOTIDE SEQUENCE [LARGE SCALE GENOMIC DNA]</scope>
    <source>
        <strain evidence="2 3">CBS 101986</strain>
    </source>
</reference>
<dbReference type="PROSITE" id="PS50011">
    <property type="entry name" value="PROTEIN_KINASE_DOM"/>
    <property type="match status" value="1"/>
</dbReference>
<organism evidence="2 3">
    <name type="scientific">Psilocybe cf. subviscida</name>
    <dbReference type="NCBI Taxonomy" id="2480587"/>
    <lineage>
        <taxon>Eukaryota</taxon>
        <taxon>Fungi</taxon>
        <taxon>Dikarya</taxon>
        <taxon>Basidiomycota</taxon>
        <taxon>Agaricomycotina</taxon>
        <taxon>Agaricomycetes</taxon>
        <taxon>Agaricomycetidae</taxon>
        <taxon>Agaricales</taxon>
        <taxon>Agaricineae</taxon>
        <taxon>Strophariaceae</taxon>
        <taxon>Psilocybe</taxon>
    </lineage>
</organism>